<evidence type="ECO:0008006" key="8">
    <source>
        <dbReference type="Google" id="ProtNLM"/>
    </source>
</evidence>
<dbReference type="AlphaFoldDB" id="R1GZ93"/>
<dbReference type="Pfam" id="PF01124">
    <property type="entry name" value="MAPEG"/>
    <property type="match status" value="1"/>
</dbReference>
<protein>
    <recommendedName>
        <fullName evidence="8">MAPEG family protein</fullName>
    </recommendedName>
</protein>
<sequence length="135" mass="14842">MVDFVQPYSDTVLVLGLTGFIFFIQLMVADVIRLKAKCVPGYPIEPSHSSILFRATRAIENSNESAAILILFSLFAILSSADPDWVNTSAFIYFGGRVLHMLCYYLNLKLGRSVAFVISLVGLLGMFIAGIKGWG</sequence>
<feature type="transmembrane region" description="Helical" evidence="5">
    <location>
        <begin position="12"/>
        <end position="32"/>
    </location>
</feature>
<reference evidence="6 7" key="1">
    <citation type="journal article" date="2014" name="PLoS ONE">
        <title>Grimontia indica AK16(T), sp. nov., Isolated from a Seawater Sample Reports the Presence of Pathogenic Genes Similar to Vibrio Genus.</title>
        <authorList>
            <person name="Singh A."/>
            <person name="Vaidya B."/>
            <person name="Khatri I."/>
            <person name="Srinivas T.N."/>
            <person name="Subramanian S."/>
            <person name="Korpole S."/>
            <person name="Pinnaka A.K."/>
        </authorList>
    </citation>
    <scope>NUCLEOTIDE SEQUENCE [LARGE SCALE GENOMIC DNA]</scope>
    <source>
        <strain evidence="6 7">AK16</strain>
    </source>
</reference>
<proteinExistence type="predicted"/>
<evidence type="ECO:0000313" key="7">
    <source>
        <dbReference type="Proteomes" id="UP000011223"/>
    </source>
</evidence>
<dbReference type="InterPro" id="IPR001129">
    <property type="entry name" value="Membr-assoc_MAPEG"/>
</dbReference>
<dbReference type="GO" id="GO:0016020">
    <property type="term" value="C:membrane"/>
    <property type="evidence" value="ECO:0007669"/>
    <property type="project" value="UniProtKB-SubCell"/>
</dbReference>
<keyword evidence="4 5" id="KW-0472">Membrane</keyword>
<comment type="caution">
    <text evidence="6">The sequence shown here is derived from an EMBL/GenBank/DDBJ whole genome shotgun (WGS) entry which is preliminary data.</text>
</comment>
<keyword evidence="7" id="KW-1185">Reference proteome</keyword>
<feature type="transmembrane region" description="Helical" evidence="5">
    <location>
        <begin position="114"/>
        <end position="134"/>
    </location>
</feature>
<evidence type="ECO:0000256" key="5">
    <source>
        <dbReference type="SAM" id="Phobius"/>
    </source>
</evidence>
<organism evidence="6 7">
    <name type="scientific">Grimontia indica</name>
    <dbReference type="NCBI Taxonomy" id="1056512"/>
    <lineage>
        <taxon>Bacteria</taxon>
        <taxon>Pseudomonadati</taxon>
        <taxon>Pseudomonadota</taxon>
        <taxon>Gammaproteobacteria</taxon>
        <taxon>Vibrionales</taxon>
        <taxon>Vibrionaceae</taxon>
        <taxon>Grimontia</taxon>
    </lineage>
</organism>
<keyword evidence="2 5" id="KW-0812">Transmembrane</keyword>
<dbReference type="eggNOG" id="COG3686">
    <property type="taxonomic scope" value="Bacteria"/>
</dbReference>
<name>R1GZ93_9GAMM</name>
<comment type="subcellular location">
    <subcellularLocation>
        <location evidence="1">Membrane</location>
    </subcellularLocation>
</comment>
<keyword evidence="3 5" id="KW-1133">Transmembrane helix</keyword>
<evidence type="ECO:0000256" key="1">
    <source>
        <dbReference type="ARBA" id="ARBA00004370"/>
    </source>
</evidence>
<dbReference type="Proteomes" id="UP000011223">
    <property type="component" value="Unassembled WGS sequence"/>
</dbReference>
<dbReference type="Gene3D" id="1.20.120.550">
    <property type="entry name" value="Membrane associated eicosanoid/glutathione metabolism-like domain"/>
    <property type="match status" value="1"/>
</dbReference>
<evidence type="ECO:0000256" key="3">
    <source>
        <dbReference type="ARBA" id="ARBA00022989"/>
    </source>
</evidence>
<dbReference type="SUPFAM" id="SSF161084">
    <property type="entry name" value="MAPEG domain-like"/>
    <property type="match status" value="1"/>
</dbReference>
<evidence type="ECO:0000256" key="4">
    <source>
        <dbReference type="ARBA" id="ARBA00023136"/>
    </source>
</evidence>
<dbReference type="RefSeq" id="WP_002536257.1">
    <property type="nucleotide sequence ID" value="NZ_ANFM02000006.1"/>
</dbReference>
<evidence type="ECO:0000256" key="2">
    <source>
        <dbReference type="ARBA" id="ARBA00022692"/>
    </source>
</evidence>
<gene>
    <name evidence="6" type="ORF">D515_04395</name>
</gene>
<dbReference type="EMBL" id="ANFM02000006">
    <property type="protein sequence ID" value="EOD81493.1"/>
    <property type="molecule type" value="Genomic_DNA"/>
</dbReference>
<feature type="transmembrane region" description="Helical" evidence="5">
    <location>
        <begin position="90"/>
        <end position="107"/>
    </location>
</feature>
<accession>R1GZ93</accession>
<dbReference type="InterPro" id="IPR023352">
    <property type="entry name" value="MAPEG-like_dom_sf"/>
</dbReference>
<evidence type="ECO:0000313" key="6">
    <source>
        <dbReference type="EMBL" id="EOD81493.1"/>
    </source>
</evidence>